<sequence>MNIMENTQNIRQLAKQRLQEIHAQLYVLSEEAKQINAFLSLRDQEDGLTAVPEIPTDTPE</sequence>
<keyword evidence="2" id="KW-1185">Reference proteome</keyword>
<organism evidence="1 2">
    <name type="scientific">Paenibacillus jamilae</name>
    <dbReference type="NCBI Taxonomy" id="114136"/>
    <lineage>
        <taxon>Bacteria</taxon>
        <taxon>Bacillati</taxon>
        <taxon>Bacillota</taxon>
        <taxon>Bacilli</taxon>
        <taxon>Bacillales</taxon>
        <taxon>Paenibacillaceae</taxon>
        <taxon>Paenibacillus</taxon>
    </lineage>
</organism>
<reference evidence="1 2" key="1">
    <citation type="journal article" date="2016" name="Front. Microbiol.">
        <title>Genomic Resource of Rice Seed Associated Bacteria.</title>
        <authorList>
            <person name="Midha S."/>
            <person name="Bansal K."/>
            <person name="Sharma S."/>
            <person name="Kumar N."/>
            <person name="Patil P.P."/>
            <person name="Chaudhry V."/>
            <person name="Patil P.B."/>
        </authorList>
    </citation>
    <scope>NUCLEOTIDE SEQUENCE [LARGE SCALE GENOMIC DNA]</scope>
    <source>
        <strain evidence="1 2">NS115</strain>
    </source>
</reference>
<dbReference type="EMBL" id="LDRX01000015">
    <property type="protein sequence ID" value="KTS84421.1"/>
    <property type="molecule type" value="Genomic_DNA"/>
</dbReference>
<proteinExistence type="predicted"/>
<dbReference type="Proteomes" id="UP000074866">
    <property type="component" value="Unassembled WGS sequence"/>
</dbReference>
<gene>
    <name evidence="1" type="ORF">NS115_03545</name>
</gene>
<comment type="caution">
    <text evidence="1">The sequence shown here is derived from an EMBL/GenBank/DDBJ whole genome shotgun (WGS) entry which is preliminary data.</text>
</comment>
<evidence type="ECO:0000313" key="1">
    <source>
        <dbReference type="EMBL" id="KTS84421.1"/>
    </source>
</evidence>
<protein>
    <submittedName>
        <fullName evidence="1">Uncharacterized protein</fullName>
    </submittedName>
</protein>
<name>A0ACC4ZZC8_9BACL</name>
<evidence type="ECO:0000313" key="2">
    <source>
        <dbReference type="Proteomes" id="UP000074866"/>
    </source>
</evidence>
<accession>A0ACC4ZZC8</accession>